<feature type="signal peptide" evidence="1">
    <location>
        <begin position="1"/>
        <end position="18"/>
    </location>
</feature>
<dbReference type="Pfam" id="PF14668">
    <property type="entry name" value="RICTOR_V"/>
    <property type="match status" value="1"/>
</dbReference>
<dbReference type="STRING" id="454286.A0A0J8QUB4"/>
<dbReference type="InterPro" id="IPR029452">
    <property type="entry name" value="RICTOR_V"/>
</dbReference>
<keyword evidence="1" id="KW-0732">Signal</keyword>
<dbReference type="PANTHER" id="PTHR13298">
    <property type="entry name" value="CYTOSOLIC REGULATOR PIANISSIMO"/>
    <property type="match status" value="1"/>
</dbReference>
<feature type="domain" description="Rapamycin-insensitive companion of mTOR" evidence="2">
    <location>
        <begin position="1"/>
        <end position="28"/>
    </location>
</feature>
<organism evidence="3 4">
    <name type="scientific">Coccidioides immitis RMSCC 3703</name>
    <dbReference type="NCBI Taxonomy" id="454286"/>
    <lineage>
        <taxon>Eukaryota</taxon>
        <taxon>Fungi</taxon>
        <taxon>Dikarya</taxon>
        <taxon>Ascomycota</taxon>
        <taxon>Pezizomycotina</taxon>
        <taxon>Eurotiomycetes</taxon>
        <taxon>Eurotiomycetidae</taxon>
        <taxon>Onygenales</taxon>
        <taxon>Onygenaceae</taxon>
        <taxon>Coccidioides</taxon>
    </lineage>
</organism>
<dbReference type="InterPro" id="IPR028268">
    <property type="entry name" value="Pianissimo_fam"/>
</dbReference>
<evidence type="ECO:0000313" key="3">
    <source>
        <dbReference type="EMBL" id="KMU76051.1"/>
    </source>
</evidence>
<proteinExistence type="predicted"/>
<dbReference type="GO" id="GO:0031932">
    <property type="term" value="C:TORC2 complex"/>
    <property type="evidence" value="ECO:0007669"/>
    <property type="project" value="InterPro"/>
</dbReference>
<accession>A0A0J8QUB4</accession>
<dbReference type="EMBL" id="DS268145">
    <property type="protein sequence ID" value="KMU76051.1"/>
    <property type="molecule type" value="Genomic_DNA"/>
</dbReference>
<reference evidence="4" key="1">
    <citation type="journal article" date="2010" name="Genome Res.">
        <title>Population genomic sequencing of Coccidioides fungi reveals recent hybridization and transposon control.</title>
        <authorList>
            <person name="Neafsey D.E."/>
            <person name="Barker B.M."/>
            <person name="Sharpton T.J."/>
            <person name="Stajich J.E."/>
            <person name="Park D.J."/>
            <person name="Whiston E."/>
            <person name="Hung C.-Y."/>
            <person name="McMahan C."/>
            <person name="White J."/>
            <person name="Sykes S."/>
            <person name="Heiman D."/>
            <person name="Young S."/>
            <person name="Zeng Q."/>
            <person name="Abouelleil A."/>
            <person name="Aftuck L."/>
            <person name="Bessette D."/>
            <person name="Brown A."/>
            <person name="FitzGerald M."/>
            <person name="Lui A."/>
            <person name="Macdonald J.P."/>
            <person name="Priest M."/>
            <person name="Orbach M.J."/>
            <person name="Galgiani J.N."/>
            <person name="Kirkland T.N."/>
            <person name="Cole G.T."/>
            <person name="Birren B.W."/>
            <person name="Henn M.R."/>
            <person name="Taylor J.W."/>
            <person name="Rounsley S.D."/>
        </authorList>
    </citation>
    <scope>NUCLEOTIDE SEQUENCE [LARGE SCALE GENOMIC DNA]</scope>
    <source>
        <strain evidence="4">RMSCC 3703</strain>
    </source>
</reference>
<dbReference type="PANTHER" id="PTHR13298:SF11">
    <property type="entry name" value="RAPAMYCIN-INSENSITIVE COMPANION OF MTOR"/>
    <property type="match status" value="1"/>
</dbReference>
<protein>
    <recommendedName>
        <fullName evidence="2">Rapamycin-insensitive companion of mTOR domain-containing protein</fullName>
    </recommendedName>
</protein>
<sequence>MRGTAFFVLGLISTSRHGLEMLIEAGWDAPVDYKGQSLGSCMPINLERMYKISFGPVGSNSKVNGTANQRYKSAVTDSDPINQKILNLLVDMGNTVLSKRAAADLQSIKTKHPDHFRQTQLFRNTLVILESHHFRLPARRFALDLFDKSVMGRIVLEDDLELDSDSLASD</sequence>
<evidence type="ECO:0000256" key="1">
    <source>
        <dbReference type="SAM" id="SignalP"/>
    </source>
</evidence>
<evidence type="ECO:0000259" key="2">
    <source>
        <dbReference type="Pfam" id="PF14668"/>
    </source>
</evidence>
<feature type="chain" id="PRO_5005307695" description="Rapamycin-insensitive companion of mTOR domain-containing protein" evidence="1">
    <location>
        <begin position="19"/>
        <end position="170"/>
    </location>
</feature>
<dbReference type="Proteomes" id="UP000054559">
    <property type="component" value="Unassembled WGS sequence"/>
</dbReference>
<dbReference type="AlphaFoldDB" id="A0A0J8QUB4"/>
<name>A0A0J8QUB4_COCIT</name>
<evidence type="ECO:0000313" key="4">
    <source>
        <dbReference type="Proteomes" id="UP000054559"/>
    </source>
</evidence>
<dbReference type="GO" id="GO:0038203">
    <property type="term" value="P:TORC2 signaling"/>
    <property type="evidence" value="ECO:0007669"/>
    <property type="project" value="TreeGrafter"/>
</dbReference>
<gene>
    <name evidence="3" type="ORF">CISG_05310</name>
</gene>